<dbReference type="InterPro" id="IPR004713">
    <property type="entry name" value="CaH_exchang"/>
</dbReference>
<protein>
    <recommendedName>
        <fullName evidence="10">Sodium/calcium exchanger membrane region domain-containing protein</fullName>
    </recommendedName>
</protein>
<dbReference type="GO" id="GO:0005774">
    <property type="term" value="C:vacuolar membrane"/>
    <property type="evidence" value="ECO:0007669"/>
    <property type="project" value="UniProtKB-ARBA"/>
</dbReference>
<feature type="domain" description="Sodium/calcium exchanger membrane region" evidence="10">
    <location>
        <begin position="4"/>
        <end position="146"/>
    </location>
</feature>
<feature type="transmembrane region" description="Helical" evidence="8">
    <location>
        <begin position="109"/>
        <end position="139"/>
    </location>
</feature>
<feature type="transmembrane region" description="Helical" evidence="8">
    <location>
        <begin position="65"/>
        <end position="89"/>
    </location>
</feature>
<dbReference type="PANTHER" id="PTHR31503">
    <property type="entry name" value="VACUOLAR CALCIUM ION TRANSPORTER"/>
    <property type="match status" value="1"/>
</dbReference>
<name>A0A151Z4D3_TIELA</name>
<feature type="transmembrane region" description="Helical" evidence="8">
    <location>
        <begin position="36"/>
        <end position="58"/>
    </location>
</feature>
<evidence type="ECO:0000256" key="2">
    <source>
        <dbReference type="ARBA" id="ARBA00022448"/>
    </source>
</evidence>
<proteinExistence type="predicted"/>
<dbReference type="GO" id="GO:0015369">
    <property type="term" value="F:calcium:proton antiporter activity"/>
    <property type="evidence" value="ECO:0007669"/>
    <property type="project" value="TreeGrafter"/>
</dbReference>
<evidence type="ECO:0000256" key="4">
    <source>
        <dbReference type="ARBA" id="ARBA00022989"/>
    </source>
</evidence>
<keyword evidence="5" id="KW-0406">Ion transport</keyword>
<gene>
    <name evidence="11" type="ORF">DLAC_10571</name>
</gene>
<feature type="transmembrane region" description="Helical" evidence="8">
    <location>
        <begin position="328"/>
        <end position="346"/>
    </location>
</feature>
<dbReference type="OMA" id="VKGFEWE"/>
<keyword evidence="12" id="KW-1185">Reference proteome</keyword>
<feature type="transmembrane region" description="Helical" evidence="8">
    <location>
        <begin position="269"/>
        <end position="290"/>
    </location>
</feature>
<evidence type="ECO:0000256" key="5">
    <source>
        <dbReference type="ARBA" id="ARBA00023065"/>
    </source>
</evidence>
<dbReference type="GO" id="GO:0012505">
    <property type="term" value="C:endomembrane system"/>
    <property type="evidence" value="ECO:0007669"/>
    <property type="project" value="UniProtKB-SubCell"/>
</dbReference>
<keyword evidence="3 8" id="KW-0812">Transmembrane</keyword>
<evidence type="ECO:0000259" key="10">
    <source>
        <dbReference type="Pfam" id="PF01699"/>
    </source>
</evidence>
<comment type="subcellular location">
    <subcellularLocation>
        <location evidence="1">Endomembrane system</location>
        <topology evidence="1">Multi-pass membrane protein</topology>
    </subcellularLocation>
</comment>
<keyword evidence="2" id="KW-0813">Transport</keyword>
<dbReference type="GO" id="GO:0006874">
    <property type="term" value="P:intracellular calcium ion homeostasis"/>
    <property type="evidence" value="ECO:0007669"/>
    <property type="project" value="TreeGrafter"/>
</dbReference>
<keyword evidence="4 8" id="KW-1133">Transmembrane helix</keyword>
<evidence type="ECO:0000313" key="11">
    <source>
        <dbReference type="EMBL" id="KYQ88777.1"/>
    </source>
</evidence>
<evidence type="ECO:0000256" key="9">
    <source>
        <dbReference type="SAM" id="SignalP"/>
    </source>
</evidence>
<feature type="domain" description="Sodium/calcium exchanger membrane region" evidence="10">
    <location>
        <begin position="197"/>
        <end position="343"/>
    </location>
</feature>
<evidence type="ECO:0000256" key="7">
    <source>
        <dbReference type="SAM" id="MobiDB-lite"/>
    </source>
</evidence>
<evidence type="ECO:0000256" key="6">
    <source>
        <dbReference type="ARBA" id="ARBA00023136"/>
    </source>
</evidence>
<dbReference type="EMBL" id="LODT01000047">
    <property type="protein sequence ID" value="KYQ88777.1"/>
    <property type="molecule type" value="Genomic_DNA"/>
</dbReference>
<reference evidence="11 12" key="1">
    <citation type="submission" date="2015-12" db="EMBL/GenBank/DDBJ databases">
        <title>Dictyostelia acquired genes for synthesis and detection of signals that induce cell-type specialization by lateral gene transfer from prokaryotes.</title>
        <authorList>
            <person name="Gloeckner G."/>
            <person name="Schaap P."/>
        </authorList>
    </citation>
    <scope>NUCLEOTIDE SEQUENCE [LARGE SCALE GENOMIC DNA]</scope>
    <source>
        <strain evidence="11 12">TK</strain>
    </source>
</reference>
<dbReference type="InParanoid" id="A0A151Z4D3"/>
<dbReference type="InterPro" id="IPR004837">
    <property type="entry name" value="NaCa_Exmemb"/>
</dbReference>
<feature type="signal peptide" evidence="9">
    <location>
        <begin position="1"/>
        <end position="20"/>
    </location>
</feature>
<evidence type="ECO:0000256" key="3">
    <source>
        <dbReference type="ARBA" id="ARBA00022692"/>
    </source>
</evidence>
<evidence type="ECO:0000313" key="12">
    <source>
        <dbReference type="Proteomes" id="UP000076078"/>
    </source>
</evidence>
<accession>A0A151Z4D3</accession>
<feature type="transmembrane region" description="Helical" evidence="8">
    <location>
        <begin position="302"/>
        <end position="321"/>
    </location>
</feature>
<keyword evidence="6 8" id="KW-0472">Membrane</keyword>
<evidence type="ECO:0000256" key="1">
    <source>
        <dbReference type="ARBA" id="ARBA00004127"/>
    </source>
</evidence>
<dbReference type="OrthoDB" id="26525at2759"/>
<keyword evidence="9" id="KW-0732">Signal</keyword>
<dbReference type="InterPro" id="IPR044880">
    <property type="entry name" value="NCX_ion-bd_dom_sf"/>
</dbReference>
<organism evidence="11 12">
    <name type="scientific">Tieghemostelium lacteum</name>
    <name type="common">Slime mold</name>
    <name type="synonym">Dictyostelium lacteum</name>
    <dbReference type="NCBI Taxonomy" id="361077"/>
    <lineage>
        <taxon>Eukaryota</taxon>
        <taxon>Amoebozoa</taxon>
        <taxon>Evosea</taxon>
        <taxon>Eumycetozoa</taxon>
        <taxon>Dictyostelia</taxon>
        <taxon>Dictyosteliales</taxon>
        <taxon>Raperosteliaceae</taxon>
        <taxon>Tieghemostelium</taxon>
    </lineage>
</organism>
<dbReference type="Proteomes" id="UP000076078">
    <property type="component" value="Unassembled WGS sequence"/>
</dbReference>
<feature type="chain" id="PRO_5007592882" description="Sodium/calcium exchanger membrane region domain-containing protein" evidence="9">
    <location>
        <begin position="21"/>
        <end position="368"/>
    </location>
</feature>
<feature type="region of interest" description="Disordered" evidence="7">
    <location>
        <begin position="161"/>
        <end position="192"/>
    </location>
</feature>
<dbReference type="Pfam" id="PF01699">
    <property type="entry name" value="Na_Ca_ex"/>
    <property type="match status" value="2"/>
</dbReference>
<dbReference type="Gene3D" id="1.20.1420.30">
    <property type="entry name" value="NCX, central ion-binding region"/>
    <property type="match status" value="1"/>
</dbReference>
<evidence type="ECO:0000256" key="8">
    <source>
        <dbReference type="SAM" id="Phobius"/>
    </source>
</evidence>
<dbReference type="PANTHER" id="PTHR31503:SF74">
    <property type="entry name" value="SODIUM_CALCIUM EXCHANGER MEMBRANE REGION DOMAIN-CONTAINING PROTEIN"/>
    <property type="match status" value="1"/>
</dbReference>
<sequence length="368" mass="39999">MEVIFVTIFSFLCLAGASWCVGEGGEILGKKYDASIIGGLVIAWLNTAPEAIFFITALGSGNTRFAVGAVSGSSIVVCTVALGCCIYIGTKNRSDNTVQLQPPVKKQCLILLMSLVIPSILTLVGYNLFFGIFGVIYYIGFIGYSLLHKLPETVGKDDDDLEDGLHQKNDGASVSIGIDKSDHKEEEEEEDEPVSKGVAYLVIGGSLICYFSKPFIDSIVSLASQWNINPILLAFFLAPVASEMPEILESISLSRKGNSQSINIAFSNLIGGTITKTTLLMGIFCFYGVLKEMEWESPTYSLSISLLTICSAVAALIGYYSNKLKPKHGLILFATFFITGCIQYYFNISVDDIQLNDSTIQQQQQLVQ</sequence>
<comment type="caution">
    <text evidence="11">The sequence shown here is derived from an EMBL/GenBank/DDBJ whole genome shotgun (WGS) entry which is preliminary data.</text>
</comment>
<dbReference type="AlphaFoldDB" id="A0A151Z4D3"/>